<evidence type="ECO:0000256" key="5">
    <source>
        <dbReference type="ARBA" id="ARBA00022692"/>
    </source>
</evidence>
<dbReference type="InterPro" id="IPR011333">
    <property type="entry name" value="SKP1/BTB/POZ_sf"/>
</dbReference>
<dbReference type="GO" id="GO:0005886">
    <property type="term" value="C:plasma membrane"/>
    <property type="evidence" value="ECO:0007669"/>
    <property type="project" value="TreeGrafter"/>
</dbReference>
<feature type="transmembrane region" description="Helical" evidence="11">
    <location>
        <begin position="255"/>
        <end position="276"/>
    </location>
</feature>
<dbReference type="Gene3D" id="1.10.287.70">
    <property type="match status" value="2"/>
</dbReference>
<dbReference type="SUPFAM" id="SSF81382">
    <property type="entry name" value="Skp1 dimerisation domain-like"/>
    <property type="match status" value="1"/>
</dbReference>
<dbReference type="FunFam" id="1.10.287.70:FF:000128">
    <property type="entry name" value="Two-pore potassium channel 1"/>
    <property type="match status" value="1"/>
</dbReference>
<keyword evidence="9" id="KW-0407">Ion channel</keyword>
<keyword evidence="6 11" id="KW-1133">Transmembrane helix</keyword>
<evidence type="ECO:0000256" key="8">
    <source>
        <dbReference type="ARBA" id="ARBA00023136"/>
    </source>
</evidence>
<evidence type="ECO:0000256" key="6">
    <source>
        <dbReference type="ARBA" id="ARBA00022989"/>
    </source>
</evidence>
<keyword evidence="8 11" id="KW-0472">Membrane</keyword>
<evidence type="ECO:0000256" key="2">
    <source>
        <dbReference type="ARBA" id="ARBA00004906"/>
    </source>
</evidence>
<feature type="transmembrane region" description="Helical" evidence="11">
    <location>
        <begin position="197"/>
        <end position="215"/>
    </location>
</feature>
<feature type="coiled-coil region" evidence="10">
    <location>
        <begin position="489"/>
        <end position="520"/>
    </location>
</feature>
<evidence type="ECO:0000259" key="12">
    <source>
        <dbReference type="Pfam" id="PF01466"/>
    </source>
</evidence>
<evidence type="ECO:0000256" key="9">
    <source>
        <dbReference type="ARBA" id="ARBA00023303"/>
    </source>
</evidence>
<evidence type="ECO:0000256" key="4">
    <source>
        <dbReference type="ARBA" id="ARBA00022448"/>
    </source>
</evidence>
<gene>
    <name evidence="14" type="ORF">OPV22_008598</name>
</gene>
<evidence type="ECO:0000256" key="11">
    <source>
        <dbReference type="SAM" id="Phobius"/>
    </source>
</evidence>
<comment type="pathway">
    <text evidence="2">Protein modification; protein ubiquitination.</text>
</comment>
<dbReference type="InterPro" id="IPR013099">
    <property type="entry name" value="K_chnl_dom"/>
</dbReference>
<evidence type="ECO:0000256" key="10">
    <source>
        <dbReference type="SAM" id="Coils"/>
    </source>
</evidence>
<evidence type="ECO:0000256" key="7">
    <source>
        <dbReference type="ARBA" id="ARBA00023065"/>
    </source>
</evidence>
<dbReference type="PRINTS" id="PR01333">
    <property type="entry name" value="2POREKCHANEL"/>
</dbReference>
<dbReference type="GO" id="GO:0022841">
    <property type="term" value="F:potassium ion leak channel activity"/>
    <property type="evidence" value="ECO:0007669"/>
    <property type="project" value="TreeGrafter"/>
</dbReference>
<comment type="subcellular location">
    <subcellularLocation>
        <location evidence="1">Membrane</location>
        <topology evidence="1">Multi-pass membrane protein</topology>
    </subcellularLocation>
</comment>
<feature type="transmembrane region" description="Helical" evidence="11">
    <location>
        <begin position="311"/>
        <end position="332"/>
    </location>
</feature>
<dbReference type="Proteomes" id="UP001222027">
    <property type="component" value="Unassembled WGS sequence"/>
</dbReference>
<dbReference type="Pfam" id="PF01466">
    <property type="entry name" value="Skp1"/>
    <property type="match status" value="1"/>
</dbReference>
<dbReference type="SUPFAM" id="SSF81324">
    <property type="entry name" value="Voltage-gated potassium channels"/>
    <property type="match status" value="2"/>
</dbReference>
<sequence>MVYTDVPSCHLKPRNPAEAHPLSVAYSIDADVHRLDERGRRVLRRKTLRVCFEEGTCKVEIVLSFRQLMANESAKQPLLSGLLDPPKYPHKNTTTKRKRFLRSKSAPSVDILLGPTEVGGTFPDSKLNSIYFRPSLKQVVLYLVIYLGAGAACFYLVKDQLSGKKTSGVLDAIYFSIVTMTTVGYGDMVPNSVTTKLLASVFVFTGMAIVGMLLSRAADYLVEKQEILLFKALHMRRKGGEAHMLKQIETNKVKYKFYTTTVILVFLVTIGTVFLWKVEKLDFVDAFYCVCSTITTLGYGDKSFSTGGGRAFAIFWIVTSTVCVAQFFLYLAELNAEHRQKLLAKWVLTRRMTIVDLEAADLDDDGVVGAAEFIIYKLKEMGKISEEDIALVMEEFEDLDIDQSGHSDKERKSFDEKFVKSDTDQLLELISAAHSLKLSPLVDLTSRTIARIIEGSSNDEIREIFRVPDDLTEEEKLEPLRNPTNNLYIRLLNQHLARKRKKLKEQKEVKNVELEKKQDV</sequence>
<keyword evidence="10" id="KW-0175">Coiled coil</keyword>
<evidence type="ECO:0000259" key="13">
    <source>
        <dbReference type="Pfam" id="PF07885"/>
    </source>
</evidence>
<dbReference type="EMBL" id="JAQQAF010000003">
    <property type="protein sequence ID" value="KAJ8498046.1"/>
    <property type="molecule type" value="Genomic_DNA"/>
</dbReference>
<accession>A0AAV8R6Z1</accession>
<organism evidence="14 15">
    <name type="scientific">Ensete ventricosum</name>
    <name type="common">Abyssinian banana</name>
    <name type="synonym">Musa ensete</name>
    <dbReference type="NCBI Taxonomy" id="4639"/>
    <lineage>
        <taxon>Eukaryota</taxon>
        <taxon>Viridiplantae</taxon>
        <taxon>Streptophyta</taxon>
        <taxon>Embryophyta</taxon>
        <taxon>Tracheophyta</taxon>
        <taxon>Spermatophyta</taxon>
        <taxon>Magnoliopsida</taxon>
        <taxon>Liliopsida</taxon>
        <taxon>Zingiberales</taxon>
        <taxon>Musaceae</taxon>
        <taxon>Ensete</taxon>
    </lineage>
</organism>
<feature type="domain" description="SKP1 component dimerisation" evidence="12">
    <location>
        <begin position="440"/>
        <end position="476"/>
    </location>
</feature>
<evidence type="ECO:0008006" key="16">
    <source>
        <dbReference type="Google" id="ProtNLM"/>
    </source>
</evidence>
<evidence type="ECO:0000313" key="15">
    <source>
        <dbReference type="Proteomes" id="UP001222027"/>
    </source>
</evidence>
<dbReference type="GO" id="GO:0030322">
    <property type="term" value="P:stabilization of membrane potential"/>
    <property type="evidence" value="ECO:0007669"/>
    <property type="project" value="TreeGrafter"/>
</dbReference>
<evidence type="ECO:0000256" key="1">
    <source>
        <dbReference type="ARBA" id="ARBA00004141"/>
    </source>
</evidence>
<dbReference type="PANTHER" id="PTHR11003">
    <property type="entry name" value="POTASSIUM CHANNEL, SUBFAMILY K"/>
    <property type="match status" value="1"/>
</dbReference>
<comment type="similarity">
    <text evidence="3">Belongs to the two pore domain potassium channel (TC 1.A.1.7) family.</text>
</comment>
<dbReference type="InterPro" id="IPR003280">
    <property type="entry name" value="2pore_dom_K_chnl"/>
</dbReference>
<dbReference type="InterPro" id="IPR036296">
    <property type="entry name" value="SKP1-like_dim_sf"/>
</dbReference>
<reference evidence="14 15" key="1">
    <citation type="submission" date="2022-12" db="EMBL/GenBank/DDBJ databases">
        <title>Chromosome-scale assembly of the Ensete ventricosum genome.</title>
        <authorList>
            <person name="Dussert Y."/>
            <person name="Stocks J."/>
            <person name="Wendawek A."/>
            <person name="Woldeyes F."/>
            <person name="Nichols R.A."/>
            <person name="Borrell J.S."/>
        </authorList>
    </citation>
    <scope>NUCLEOTIDE SEQUENCE [LARGE SCALE GENOMIC DNA]</scope>
    <source>
        <strain evidence="15">cv. Maze</strain>
        <tissue evidence="14">Seeds</tissue>
    </source>
</reference>
<keyword evidence="7" id="KW-0406">Ion transport</keyword>
<evidence type="ECO:0000256" key="3">
    <source>
        <dbReference type="ARBA" id="ARBA00010159"/>
    </source>
</evidence>
<dbReference type="InterPro" id="IPR016072">
    <property type="entry name" value="Skp1_comp_dimer"/>
</dbReference>
<proteinExistence type="inferred from homology"/>
<comment type="caution">
    <text evidence="14">The sequence shown here is derived from an EMBL/GenBank/DDBJ whole genome shotgun (WGS) entry which is preliminary data.</text>
</comment>
<keyword evidence="4" id="KW-0813">Transport</keyword>
<keyword evidence="5 11" id="KW-0812">Transmembrane</keyword>
<evidence type="ECO:0000313" key="14">
    <source>
        <dbReference type="EMBL" id="KAJ8498046.1"/>
    </source>
</evidence>
<dbReference type="GO" id="GO:0009705">
    <property type="term" value="C:plant-type vacuole membrane"/>
    <property type="evidence" value="ECO:0007669"/>
    <property type="project" value="TreeGrafter"/>
</dbReference>
<protein>
    <recommendedName>
        <fullName evidence="16">EF-hand domain-containing protein</fullName>
    </recommendedName>
</protein>
<dbReference type="Pfam" id="PF07885">
    <property type="entry name" value="Ion_trans_2"/>
    <property type="match status" value="2"/>
</dbReference>
<feature type="domain" description="Potassium channel" evidence="13">
    <location>
        <begin position="142"/>
        <end position="222"/>
    </location>
</feature>
<dbReference type="PANTHER" id="PTHR11003:SF291">
    <property type="entry name" value="IP11374P"/>
    <property type="match status" value="1"/>
</dbReference>
<name>A0AAV8R6Z1_ENSVE</name>
<dbReference type="AlphaFoldDB" id="A0AAV8R6Z1"/>
<dbReference type="Gene3D" id="3.30.710.10">
    <property type="entry name" value="Potassium Channel Kv1.1, Chain A"/>
    <property type="match status" value="1"/>
</dbReference>
<dbReference type="GO" id="GO:0015271">
    <property type="term" value="F:outward rectifier potassium channel activity"/>
    <property type="evidence" value="ECO:0007669"/>
    <property type="project" value="TreeGrafter"/>
</dbReference>
<feature type="transmembrane region" description="Helical" evidence="11">
    <location>
        <begin position="139"/>
        <end position="157"/>
    </location>
</feature>
<dbReference type="GO" id="GO:0006511">
    <property type="term" value="P:ubiquitin-dependent protein catabolic process"/>
    <property type="evidence" value="ECO:0007669"/>
    <property type="project" value="InterPro"/>
</dbReference>
<feature type="domain" description="Potassium channel" evidence="13">
    <location>
        <begin position="263"/>
        <end position="334"/>
    </location>
</feature>
<keyword evidence="15" id="KW-1185">Reference proteome</keyword>